<organism evidence="1 2">
    <name type="scientific">Novosphingobium marinum</name>
    <dbReference type="NCBI Taxonomy" id="1514948"/>
    <lineage>
        <taxon>Bacteria</taxon>
        <taxon>Pseudomonadati</taxon>
        <taxon>Pseudomonadota</taxon>
        <taxon>Alphaproteobacteria</taxon>
        <taxon>Sphingomonadales</taxon>
        <taxon>Sphingomonadaceae</taxon>
        <taxon>Novosphingobium</taxon>
    </lineage>
</organism>
<reference evidence="1 2" key="1">
    <citation type="submission" date="2020-07" db="EMBL/GenBank/DDBJ databases">
        <title>Genomic Encyclopedia of Type Strains, Phase IV (KMG-IV): sequencing the most valuable type-strain genomes for metagenomic binning, comparative biology and taxonomic classification.</title>
        <authorList>
            <person name="Goeker M."/>
        </authorList>
    </citation>
    <scope>NUCLEOTIDE SEQUENCE [LARGE SCALE GENOMIC DNA]</scope>
    <source>
        <strain evidence="1 2">DSM 29043</strain>
    </source>
</reference>
<accession>A0A7Y9Y199</accession>
<evidence type="ECO:0000313" key="1">
    <source>
        <dbReference type="EMBL" id="NYH97133.1"/>
    </source>
</evidence>
<sequence length="146" mass="15661">MARVMLTGRVTEPQADALKAYAESAGLPLYQATVRALELGIAALAEPQDGEPVQAAPASLDSDAIESLRASIEKMIERHETQDDMLSQIVMRADLSDRLTQRALYAAGAAYAAALAGPGETEKHRAEIARDADRIFARQLAKVQEG</sequence>
<keyword evidence="2" id="KW-1185">Reference proteome</keyword>
<comment type="caution">
    <text evidence="1">The sequence shown here is derived from an EMBL/GenBank/DDBJ whole genome shotgun (WGS) entry which is preliminary data.</text>
</comment>
<evidence type="ECO:0000313" key="2">
    <source>
        <dbReference type="Proteomes" id="UP000522081"/>
    </source>
</evidence>
<name>A0A7Y9Y199_9SPHN</name>
<dbReference type="EMBL" id="JACBZF010000014">
    <property type="protein sequence ID" value="NYH97133.1"/>
    <property type="molecule type" value="Genomic_DNA"/>
</dbReference>
<gene>
    <name evidence="1" type="ORF">FHS75_003494</name>
</gene>
<proteinExistence type="predicted"/>
<dbReference type="RefSeq" id="WP_179408899.1">
    <property type="nucleotide sequence ID" value="NZ_BMGF01000016.1"/>
</dbReference>
<dbReference type="AlphaFoldDB" id="A0A7Y9Y199"/>
<protein>
    <submittedName>
        <fullName evidence="1">Uncharacterized protein</fullName>
    </submittedName>
</protein>
<dbReference type="Proteomes" id="UP000522081">
    <property type="component" value="Unassembled WGS sequence"/>
</dbReference>